<reference evidence="1 2" key="2">
    <citation type="submission" date="2007-09" db="EMBL/GenBank/DDBJ databases">
        <authorList>
            <person name="Fulton L."/>
            <person name="Clifton S."/>
            <person name="Fulton B."/>
            <person name="Xu J."/>
            <person name="Minx P."/>
            <person name="Pepin K.H."/>
            <person name="Johnson M."/>
            <person name="Thiruvilangam P."/>
            <person name="Bhonagiri V."/>
            <person name="Nash W.E."/>
            <person name="Mardis E.R."/>
            <person name="Wilson R.K."/>
        </authorList>
    </citation>
    <scope>NUCLEOTIDE SEQUENCE [LARGE SCALE GENOMIC DNA]</scope>
    <source>
        <strain evidence="1 2">DSM 3991</strain>
    </source>
</reference>
<protein>
    <submittedName>
        <fullName evidence="1">Uncharacterized protein</fullName>
    </submittedName>
</protein>
<name>A8RBB8_9FIRM</name>
<evidence type="ECO:0000313" key="2">
    <source>
        <dbReference type="Proteomes" id="UP000004090"/>
    </source>
</evidence>
<accession>A8RBB8</accession>
<dbReference type="STRING" id="428127.EUBDOL_01044"/>
<dbReference type="Proteomes" id="UP000004090">
    <property type="component" value="Unassembled WGS sequence"/>
</dbReference>
<gene>
    <name evidence="1" type="ORF">EUBDOL_01044</name>
</gene>
<reference evidence="1 2" key="1">
    <citation type="submission" date="2007-09" db="EMBL/GenBank/DDBJ databases">
        <title>Draft genome sequence of Eubacterium dolichum (DSM 3991).</title>
        <authorList>
            <person name="Sudarsanam P."/>
            <person name="Ley R."/>
            <person name="Guruge J."/>
            <person name="Turnbaugh P.J."/>
            <person name="Mahowald M."/>
            <person name="Liep D."/>
            <person name="Gordon J."/>
        </authorList>
    </citation>
    <scope>NUCLEOTIDE SEQUENCE [LARGE SCALE GENOMIC DNA]</scope>
    <source>
        <strain evidence="1 2">DSM 3991</strain>
    </source>
</reference>
<evidence type="ECO:0000313" key="1">
    <source>
        <dbReference type="EMBL" id="EDP11124.1"/>
    </source>
</evidence>
<sequence>MNQWDRMRELCKNARIALTTNLKKCYIKVYSCNFLGIYFMHKMRF</sequence>
<proteinExistence type="predicted"/>
<organism evidence="1 2">
    <name type="scientific">Amedibacillus dolichus DSM 3991</name>
    <dbReference type="NCBI Taxonomy" id="428127"/>
    <lineage>
        <taxon>Bacteria</taxon>
        <taxon>Bacillati</taxon>
        <taxon>Bacillota</taxon>
        <taxon>Erysipelotrichia</taxon>
        <taxon>Erysipelotrichales</taxon>
        <taxon>Erysipelotrichaceae</taxon>
        <taxon>Amedibacillus</taxon>
    </lineage>
</organism>
<comment type="caution">
    <text evidence="1">The sequence shown here is derived from an EMBL/GenBank/DDBJ whole genome shotgun (WGS) entry which is preliminary data.</text>
</comment>
<dbReference type="AlphaFoldDB" id="A8RBB8"/>
<dbReference type="EMBL" id="ABAW02000019">
    <property type="protein sequence ID" value="EDP11124.1"/>
    <property type="molecule type" value="Genomic_DNA"/>
</dbReference>
<dbReference type="HOGENOM" id="CLU_3199929_0_0_9"/>